<evidence type="ECO:0000313" key="2">
    <source>
        <dbReference type="Proteomes" id="UP000176626"/>
    </source>
</evidence>
<organism evidence="1 2">
    <name type="scientific">Candidatus Harrisonbacteria bacterium RIFOXYA1_FULL_48_8</name>
    <dbReference type="NCBI Taxonomy" id="1798411"/>
    <lineage>
        <taxon>Bacteria</taxon>
        <taxon>Candidatus Harrisoniibacteriota</taxon>
    </lineage>
</organism>
<dbReference type="EMBL" id="MHJN01000004">
    <property type="protein sequence ID" value="OGY69121.1"/>
    <property type="molecule type" value="Genomic_DNA"/>
</dbReference>
<protein>
    <submittedName>
        <fullName evidence="1">Uncharacterized protein</fullName>
    </submittedName>
</protein>
<dbReference type="AlphaFoldDB" id="A0A1G1ZXB5"/>
<evidence type="ECO:0000313" key="1">
    <source>
        <dbReference type="EMBL" id="OGY69121.1"/>
    </source>
</evidence>
<reference evidence="1 2" key="1">
    <citation type="journal article" date="2016" name="Nat. Commun.">
        <title>Thousands of microbial genomes shed light on interconnected biogeochemical processes in an aquifer system.</title>
        <authorList>
            <person name="Anantharaman K."/>
            <person name="Brown C.T."/>
            <person name="Hug L.A."/>
            <person name="Sharon I."/>
            <person name="Castelle C.J."/>
            <person name="Probst A.J."/>
            <person name="Thomas B.C."/>
            <person name="Singh A."/>
            <person name="Wilkins M.J."/>
            <person name="Karaoz U."/>
            <person name="Brodie E.L."/>
            <person name="Williams K.H."/>
            <person name="Hubbard S.S."/>
            <person name="Banfield J.F."/>
        </authorList>
    </citation>
    <scope>NUCLEOTIDE SEQUENCE [LARGE SCALE GENOMIC DNA]</scope>
</reference>
<accession>A0A1G1ZXB5</accession>
<comment type="caution">
    <text evidence="1">The sequence shown here is derived from an EMBL/GenBank/DDBJ whole genome shotgun (WGS) entry which is preliminary data.</text>
</comment>
<gene>
    <name evidence="1" type="ORF">A2214_01880</name>
</gene>
<name>A0A1G1ZXB5_9BACT</name>
<dbReference type="Proteomes" id="UP000176626">
    <property type="component" value="Unassembled WGS sequence"/>
</dbReference>
<proteinExistence type="predicted"/>
<sequence>MTEQTTPESARKIMGPDFISLEEAATVFPCDLNGLLQLKSIPYSQGLLYQLSEPEHPFILVPGIPFSHNGKTRPLTIASMRDIFRNIPNLFAQTTEFYSYEHQFIHNHVCLPQWHLLSKNPMTPAEIKNILVNQEMSQKDFMIGRAVVYVYAWLLFSNLRKESVFAGDWVTACDSYSANSLKPYACLFFGENQISMRRWSAQSPFLPSIIPLIKRDLT</sequence>